<dbReference type="InterPro" id="IPR023827">
    <property type="entry name" value="Peptidase_S8_Asp-AS"/>
</dbReference>
<dbReference type="CDD" id="cd04059">
    <property type="entry name" value="Peptidases_S8_Protein_convertases_Kexins_Furin-like"/>
    <property type="match status" value="1"/>
</dbReference>
<reference evidence="18 19" key="2">
    <citation type="submission" date="2016-08" db="EMBL/GenBank/DDBJ databases">
        <title>Pervasive Adenine N6-methylation of Active Genes in Fungi.</title>
        <authorList>
            <consortium name="DOE Joint Genome Institute"/>
            <person name="Mondo S.J."/>
            <person name="Dannebaum R.O."/>
            <person name="Kuo R.C."/>
            <person name="Labutti K."/>
            <person name="Haridas S."/>
            <person name="Kuo A."/>
            <person name="Salamov A."/>
            <person name="Ahrendt S.R."/>
            <person name="Lipzen A."/>
            <person name="Sullivan W."/>
            <person name="Andreopoulos W.B."/>
            <person name="Clum A."/>
            <person name="Lindquist E."/>
            <person name="Daum C."/>
            <person name="Ramamoorthy G.K."/>
            <person name="Gryganskyi A."/>
            <person name="Culley D."/>
            <person name="Magnuson J.K."/>
            <person name="James T.Y."/>
            <person name="O'Malley M.A."/>
            <person name="Stajich J.E."/>
            <person name="Spatafora J.W."/>
            <person name="Visel A."/>
            <person name="Grigoriev I.V."/>
        </authorList>
    </citation>
    <scope>NUCLEOTIDE SEQUENCE [LARGE SCALE GENOMIC DNA]</scope>
    <source>
        <strain evidence="19">finn</strain>
    </source>
</reference>
<comment type="subcellular location">
    <subcellularLocation>
        <location evidence="1">Membrane</location>
    </subcellularLocation>
</comment>
<proteinExistence type="inferred from homology"/>
<dbReference type="OrthoDB" id="300641at2759"/>
<feature type="transmembrane region" description="Helical" evidence="15">
    <location>
        <begin position="689"/>
        <end position="710"/>
    </location>
</feature>
<dbReference type="PANTHER" id="PTHR42884">
    <property type="entry name" value="PROPROTEIN CONVERTASE SUBTILISIN/KEXIN-RELATED"/>
    <property type="match status" value="1"/>
</dbReference>
<evidence type="ECO:0000313" key="19">
    <source>
        <dbReference type="Proteomes" id="UP000193719"/>
    </source>
</evidence>
<evidence type="ECO:0000256" key="6">
    <source>
        <dbReference type="ARBA" id="ARBA00022801"/>
    </source>
</evidence>
<evidence type="ECO:0000259" key="17">
    <source>
        <dbReference type="PROSITE" id="PS51829"/>
    </source>
</evidence>
<dbReference type="PROSITE" id="PS00138">
    <property type="entry name" value="SUBTILASE_SER"/>
    <property type="match status" value="1"/>
</dbReference>
<dbReference type="GO" id="GO:0004252">
    <property type="term" value="F:serine-type endopeptidase activity"/>
    <property type="evidence" value="ECO:0007669"/>
    <property type="project" value="UniProtKB-UniRule"/>
</dbReference>
<dbReference type="Pfam" id="PF01483">
    <property type="entry name" value="P_proprotein"/>
    <property type="match status" value="1"/>
</dbReference>
<dbReference type="AlphaFoldDB" id="A0A1Y1VMX6"/>
<dbReference type="InterPro" id="IPR036852">
    <property type="entry name" value="Peptidase_S8/S53_dom_sf"/>
</dbReference>
<dbReference type="PROSITE" id="PS51892">
    <property type="entry name" value="SUBTILASE"/>
    <property type="match status" value="1"/>
</dbReference>
<dbReference type="PROSITE" id="PS00137">
    <property type="entry name" value="SUBTILASE_HIS"/>
    <property type="match status" value="1"/>
</dbReference>
<keyword evidence="11" id="KW-0865">Zymogen</keyword>
<evidence type="ECO:0000256" key="12">
    <source>
        <dbReference type="ARBA" id="ARBA00023180"/>
    </source>
</evidence>
<dbReference type="STRING" id="1754191.A0A1Y1VMX6"/>
<dbReference type="PROSITE" id="PS00136">
    <property type="entry name" value="SUBTILASE_ASP"/>
    <property type="match status" value="1"/>
</dbReference>
<dbReference type="PANTHER" id="PTHR42884:SF14">
    <property type="entry name" value="NEUROENDOCRINE CONVERTASE 1"/>
    <property type="match status" value="1"/>
</dbReference>
<dbReference type="Proteomes" id="UP000193719">
    <property type="component" value="Unassembled WGS sequence"/>
</dbReference>
<dbReference type="Pfam" id="PF00082">
    <property type="entry name" value="Peptidase_S8"/>
    <property type="match status" value="1"/>
</dbReference>
<keyword evidence="5 16" id="KW-0732">Signal</keyword>
<dbReference type="Pfam" id="PF16470">
    <property type="entry name" value="S8_pro-domain"/>
    <property type="match status" value="1"/>
</dbReference>
<protein>
    <recommendedName>
        <fullName evidence="17">P/Homo B domain-containing protein</fullName>
    </recommendedName>
</protein>
<keyword evidence="3 14" id="KW-0645">Protease</keyword>
<keyword evidence="4 15" id="KW-0812">Transmembrane</keyword>
<dbReference type="Gene3D" id="3.40.50.200">
    <property type="entry name" value="Peptidase S8/S53 domain"/>
    <property type="match status" value="1"/>
</dbReference>
<comment type="similarity">
    <text evidence="2">Belongs to the peptidase S8 family. Furin subfamily.</text>
</comment>
<dbReference type="InterPro" id="IPR034182">
    <property type="entry name" value="Kexin/furin"/>
</dbReference>
<evidence type="ECO:0000256" key="4">
    <source>
        <dbReference type="ARBA" id="ARBA00022692"/>
    </source>
</evidence>
<feature type="chain" id="PRO_5011965606" description="P/Homo B domain-containing protein" evidence="16">
    <location>
        <begin position="21"/>
        <end position="736"/>
    </location>
</feature>
<dbReference type="InterPro" id="IPR000209">
    <property type="entry name" value="Peptidase_S8/S53_dom"/>
</dbReference>
<evidence type="ECO:0000256" key="1">
    <source>
        <dbReference type="ARBA" id="ARBA00004370"/>
    </source>
</evidence>
<evidence type="ECO:0000256" key="16">
    <source>
        <dbReference type="SAM" id="SignalP"/>
    </source>
</evidence>
<dbReference type="InterPro" id="IPR002884">
    <property type="entry name" value="P_dom"/>
</dbReference>
<evidence type="ECO:0000256" key="11">
    <source>
        <dbReference type="ARBA" id="ARBA00023145"/>
    </source>
</evidence>
<evidence type="ECO:0000256" key="5">
    <source>
        <dbReference type="ARBA" id="ARBA00022729"/>
    </source>
</evidence>
<keyword evidence="12" id="KW-0325">Glycoprotein</keyword>
<evidence type="ECO:0000256" key="15">
    <source>
        <dbReference type="SAM" id="Phobius"/>
    </source>
</evidence>
<dbReference type="GO" id="GO:0005802">
    <property type="term" value="C:trans-Golgi network"/>
    <property type="evidence" value="ECO:0007669"/>
    <property type="project" value="TreeGrafter"/>
</dbReference>
<name>A0A1Y1VMX6_9FUNG</name>
<organism evidence="18 19">
    <name type="scientific">Piromyces finnis</name>
    <dbReference type="NCBI Taxonomy" id="1754191"/>
    <lineage>
        <taxon>Eukaryota</taxon>
        <taxon>Fungi</taxon>
        <taxon>Fungi incertae sedis</taxon>
        <taxon>Chytridiomycota</taxon>
        <taxon>Chytridiomycota incertae sedis</taxon>
        <taxon>Neocallimastigomycetes</taxon>
        <taxon>Neocallimastigales</taxon>
        <taxon>Neocallimastigaceae</taxon>
        <taxon>Piromyces</taxon>
    </lineage>
</organism>
<dbReference type="GO" id="GO:0000139">
    <property type="term" value="C:Golgi membrane"/>
    <property type="evidence" value="ECO:0007669"/>
    <property type="project" value="TreeGrafter"/>
</dbReference>
<accession>A0A1Y1VMX6</accession>
<feature type="active site" description="Charge relay system" evidence="13 14">
    <location>
        <position position="433"/>
    </location>
</feature>
<evidence type="ECO:0000256" key="3">
    <source>
        <dbReference type="ARBA" id="ARBA00022670"/>
    </source>
</evidence>
<dbReference type="PRINTS" id="PR00723">
    <property type="entry name" value="SUBTILISIN"/>
</dbReference>
<keyword evidence="8" id="KW-0106">Calcium</keyword>
<feature type="domain" description="P/Homo B" evidence="17">
    <location>
        <begin position="508"/>
        <end position="638"/>
    </location>
</feature>
<dbReference type="InterPro" id="IPR015500">
    <property type="entry name" value="Peptidase_S8_subtilisin-rel"/>
</dbReference>
<comment type="caution">
    <text evidence="18">The sequence shown here is derived from an EMBL/GenBank/DDBJ whole genome shotgun (WGS) entry which is preliminary data.</text>
</comment>
<dbReference type="InterPro" id="IPR008979">
    <property type="entry name" value="Galactose-bd-like_sf"/>
</dbReference>
<evidence type="ECO:0000256" key="9">
    <source>
        <dbReference type="ARBA" id="ARBA00022989"/>
    </source>
</evidence>
<dbReference type="InterPro" id="IPR032815">
    <property type="entry name" value="S8_pro-domain"/>
</dbReference>
<sequence>MKFSLVNLLLIGLFSKYVVSSSVYNDGKSNISNVKEEVEKEILPLTLDEKIDNVLNINEEENDSYSNSTSILINPKYNNKPVQSILIQLANSDELKIDELDKIAYDLAEKHGLPNPIPIGQLKGYYKFEITGSIRSSLQKRRIKRHIKRLNEETEVVKWIDLDRNVNLSKRSISLNDFRDPLASKQWNIFDNSDKTINVLKVWNQGITGKGVRVCVVDDGLNYLHPDIKDNYYAAGSYDYNAHTNDPIPKKHDDHHGTRCAGEIAAGKNDYCGVGVAYNAQVSGVRILSGSLTVSDEAASLNYDYHNNHIYSCSWGPTDDGKTVEEPSGITKRAFINGVTNGRNGKGNIYVFATGNGALKGDNCNFDGYTNSIYTISIGAITYEDKKSSYSEECSAQLAVTYSSGSGKYISTTDSTINNLSSPICTSSHGGTSAAAPIAAGIFALVLSVRPELHWRDIQYLSMETAIPVDVSDSDWALLPSGRMYNHKYGYGKLDAYKIVERAKTWELVNEATSFTTDKQFENDIIDVLNSKIYVSESDVKNIKNVEQITVTVDIEHQCRGELQVELISPNNVVSILATRRVNDHSRDGLRNWTFMTVKHWDENPVGYWTLRVTDKVKNQKFGRLYSWYMTINGQLKDNKVGNNSLGNFKREQVEEVGIEETSEETLATTSVNLSKREAMMEAIHQHKIPITCLFVVLLSVACVCSIMHIRKLKSKKTIDESINDDTPQMSSLLAI</sequence>
<dbReference type="GO" id="GO:0007323">
    <property type="term" value="P:peptide pheromone maturation"/>
    <property type="evidence" value="ECO:0007669"/>
    <property type="project" value="UniProtKB-ARBA"/>
</dbReference>
<keyword evidence="6 14" id="KW-0378">Hydrolase</keyword>
<evidence type="ECO:0000256" key="2">
    <source>
        <dbReference type="ARBA" id="ARBA00005325"/>
    </source>
</evidence>
<gene>
    <name evidence="18" type="ORF">BCR36DRAFT_343111</name>
</gene>
<keyword evidence="7 14" id="KW-0720">Serine protease</keyword>
<evidence type="ECO:0000256" key="8">
    <source>
        <dbReference type="ARBA" id="ARBA00022837"/>
    </source>
</evidence>
<dbReference type="PROSITE" id="PS51829">
    <property type="entry name" value="P_HOMO_B"/>
    <property type="match status" value="1"/>
</dbReference>
<dbReference type="SUPFAM" id="SSF52743">
    <property type="entry name" value="Subtilisin-like"/>
    <property type="match status" value="1"/>
</dbReference>
<dbReference type="InterPro" id="IPR038466">
    <property type="entry name" value="S8_pro-domain_sf"/>
</dbReference>
<keyword evidence="19" id="KW-1185">Reference proteome</keyword>
<feature type="active site" description="Charge relay system" evidence="13 14">
    <location>
        <position position="256"/>
    </location>
</feature>
<dbReference type="InterPro" id="IPR023828">
    <property type="entry name" value="Peptidase_S8_Ser-AS"/>
</dbReference>
<feature type="active site" description="Charge relay system" evidence="13 14">
    <location>
        <position position="218"/>
    </location>
</feature>
<keyword evidence="10 15" id="KW-0472">Membrane</keyword>
<dbReference type="InterPro" id="IPR022398">
    <property type="entry name" value="Peptidase_S8_His-AS"/>
</dbReference>
<dbReference type="EMBL" id="MCFH01000003">
    <property type="protein sequence ID" value="ORX59244.1"/>
    <property type="molecule type" value="Genomic_DNA"/>
</dbReference>
<evidence type="ECO:0000256" key="14">
    <source>
        <dbReference type="PROSITE-ProRule" id="PRU01240"/>
    </source>
</evidence>
<dbReference type="Gene3D" id="2.60.120.260">
    <property type="entry name" value="Galactose-binding domain-like"/>
    <property type="match status" value="1"/>
</dbReference>
<dbReference type="FunFam" id="3.40.50.200:FF:000005">
    <property type="entry name" value="Proprotein convertase subtilisin/kexin type 7"/>
    <property type="match status" value="1"/>
</dbReference>
<dbReference type="GO" id="GO:0016485">
    <property type="term" value="P:protein processing"/>
    <property type="evidence" value="ECO:0007669"/>
    <property type="project" value="TreeGrafter"/>
</dbReference>
<keyword evidence="9 15" id="KW-1133">Transmembrane helix</keyword>
<dbReference type="Gene3D" id="3.30.70.850">
    <property type="entry name" value="Peptidase S8, pro-domain"/>
    <property type="match status" value="1"/>
</dbReference>
<dbReference type="SUPFAM" id="SSF49785">
    <property type="entry name" value="Galactose-binding domain-like"/>
    <property type="match status" value="1"/>
</dbReference>
<feature type="signal peptide" evidence="16">
    <location>
        <begin position="1"/>
        <end position="20"/>
    </location>
</feature>
<evidence type="ECO:0000256" key="10">
    <source>
        <dbReference type="ARBA" id="ARBA00023136"/>
    </source>
</evidence>
<dbReference type="FunFam" id="2.60.120.260:FF:000026">
    <property type="entry name" value="proprotein convertase subtilisin/kexin type 7"/>
    <property type="match status" value="1"/>
</dbReference>
<evidence type="ECO:0000256" key="13">
    <source>
        <dbReference type="PIRSR" id="PIRSR615500-1"/>
    </source>
</evidence>
<reference evidence="18 19" key="1">
    <citation type="submission" date="2016-08" db="EMBL/GenBank/DDBJ databases">
        <title>Genomes of anaerobic fungi encode conserved fungal cellulosomes for biomass hydrolysis.</title>
        <authorList>
            <consortium name="DOE Joint Genome Institute"/>
            <person name="Haitjema C.H."/>
            <person name="Gilmore S.P."/>
            <person name="Henske J.K."/>
            <person name="Solomon K.V."/>
            <person name="De Groot R."/>
            <person name="Kuo A."/>
            <person name="Mondo S.J."/>
            <person name="Salamov A.A."/>
            <person name="Labutti K."/>
            <person name="Zhao Z."/>
            <person name="Chiniquy J."/>
            <person name="Barry K."/>
            <person name="Brewer H.M."/>
            <person name="Purvine S.O."/>
            <person name="Wright A.T."/>
            <person name="Boxma B."/>
            <person name="Van Alen T."/>
            <person name="Hackstein J.H."/>
            <person name="Baker S.E."/>
            <person name="Grigoriev I.V."/>
            <person name="O'Malley M.A."/>
        </authorList>
    </citation>
    <scope>NUCLEOTIDE SEQUENCE [LARGE SCALE GENOMIC DNA]</scope>
    <source>
        <strain evidence="19">finn</strain>
    </source>
</reference>
<evidence type="ECO:0000313" key="18">
    <source>
        <dbReference type="EMBL" id="ORX59244.1"/>
    </source>
</evidence>
<evidence type="ECO:0000256" key="7">
    <source>
        <dbReference type="ARBA" id="ARBA00022825"/>
    </source>
</evidence>